<dbReference type="PANTHER" id="PTHR22916:SF3">
    <property type="entry name" value="UDP-GLCNAC:BETAGAL BETA-1,3-N-ACETYLGLUCOSAMINYLTRANSFERASE-LIKE PROTEIN 1"/>
    <property type="match status" value="1"/>
</dbReference>
<dbReference type="Gene3D" id="3.90.550.10">
    <property type="entry name" value="Spore Coat Polysaccharide Biosynthesis Protein SpsA, Chain A"/>
    <property type="match status" value="1"/>
</dbReference>
<evidence type="ECO:0000313" key="3">
    <source>
        <dbReference type="Proteomes" id="UP001597545"/>
    </source>
</evidence>
<dbReference type="EC" id="2.4.-.-" evidence="2"/>
<organism evidence="2 3">
    <name type="scientific">Sphingobacterium suaedae</name>
    <dbReference type="NCBI Taxonomy" id="1686402"/>
    <lineage>
        <taxon>Bacteria</taxon>
        <taxon>Pseudomonadati</taxon>
        <taxon>Bacteroidota</taxon>
        <taxon>Sphingobacteriia</taxon>
        <taxon>Sphingobacteriales</taxon>
        <taxon>Sphingobacteriaceae</taxon>
        <taxon>Sphingobacterium</taxon>
    </lineage>
</organism>
<keyword evidence="2" id="KW-0328">Glycosyltransferase</keyword>
<evidence type="ECO:0000259" key="1">
    <source>
        <dbReference type="Pfam" id="PF00535"/>
    </source>
</evidence>
<reference evidence="3" key="1">
    <citation type="journal article" date="2019" name="Int. J. Syst. Evol. Microbiol.">
        <title>The Global Catalogue of Microorganisms (GCM) 10K type strain sequencing project: providing services to taxonomists for standard genome sequencing and annotation.</title>
        <authorList>
            <consortium name="The Broad Institute Genomics Platform"/>
            <consortium name="The Broad Institute Genome Sequencing Center for Infectious Disease"/>
            <person name="Wu L."/>
            <person name="Ma J."/>
        </authorList>
    </citation>
    <scope>NUCLEOTIDE SEQUENCE [LARGE SCALE GENOMIC DNA]</scope>
    <source>
        <strain evidence="3">KCTC 42662</strain>
    </source>
</reference>
<dbReference type="InterPro" id="IPR001173">
    <property type="entry name" value="Glyco_trans_2-like"/>
</dbReference>
<dbReference type="SUPFAM" id="SSF53448">
    <property type="entry name" value="Nucleotide-diphospho-sugar transferases"/>
    <property type="match status" value="1"/>
</dbReference>
<name>A0ABW5KJL7_9SPHI</name>
<dbReference type="CDD" id="cd06433">
    <property type="entry name" value="GT_2_WfgS_like"/>
    <property type="match status" value="1"/>
</dbReference>
<dbReference type="GO" id="GO:0016757">
    <property type="term" value="F:glycosyltransferase activity"/>
    <property type="evidence" value="ECO:0007669"/>
    <property type="project" value="UniProtKB-KW"/>
</dbReference>
<gene>
    <name evidence="2" type="ORF">ACFSR5_14400</name>
</gene>
<comment type="caution">
    <text evidence="2">The sequence shown here is derived from an EMBL/GenBank/DDBJ whole genome shotgun (WGS) entry which is preliminary data.</text>
</comment>
<dbReference type="Proteomes" id="UP001597545">
    <property type="component" value="Unassembled WGS sequence"/>
</dbReference>
<dbReference type="InterPro" id="IPR029044">
    <property type="entry name" value="Nucleotide-diphossugar_trans"/>
</dbReference>
<sequence>MQQKKYISFSLWGEDPMYTVGIVRNAELRSTVYPEWDMVVYHDQSVPEETLKQLTDLDVELIAIKNHPAHPSFWRFFIVDRDDCERAIFRDADSRFSQREALAVDEWERLGTVLHVMRDHPYHKIPFGINTMGILAGMWGIKAGAVQMEQLIHSFIQCAREQEYGVDQTFLKEIYTTFKSDSTVHDEFFDERPFPIKRKGLQFVGERIDEWEQPVGNDWRVLQTHYQSVSKSFFTIIIPTYNAEATIEACLRSVLQQHYTNFEIIVQDGLSTDDTVTIVKDLNDDRISIVSEADHGVYDAMNKALDRSCGEWIFFLGSDDVLYDANVFDHVASYLVDSTHKFVYGDVFMIERHLRSEDLGVLYMGAASDAALLERNICHQAIFYHKDIFNNGYRYRLDYKIFADYDANLYLSSRFERRYIPVTVAKFYLGGLSSTMEDPAFDKDKWTNIVDYFSFKLTDRSFRPYRRRIKKVGLQSLKSGNVGRFLKAYSIFLNLKLIKKW</sequence>
<protein>
    <submittedName>
        <fullName evidence="2">Glycosyltransferase family 2 protein</fullName>
        <ecNumber evidence="2">2.4.-.-</ecNumber>
    </submittedName>
</protein>
<keyword evidence="2" id="KW-0808">Transferase</keyword>
<dbReference type="RefSeq" id="WP_380905006.1">
    <property type="nucleotide sequence ID" value="NZ_JBHUEG010000005.1"/>
</dbReference>
<accession>A0ABW5KJL7</accession>
<keyword evidence="3" id="KW-1185">Reference proteome</keyword>
<evidence type="ECO:0000313" key="2">
    <source>
        <dbReference type="EMBL" id="MFD2548839.1"/>
    </source>
</evidence>
<feature type="domain" description="Glycosyltransferase 2-like" evidence="1">
    <location>
        <begin position="235"/>
        <end position="352"/>
    </location>
</feature>
<dbReference type="EMBL" id="JBHULR010000006">
    <property type="protein sequence ID" value="MFD2548839.1"/>
    <property type="molecule type" value="Genomic_DNA"/>
</dbReference>
<dbReference type="PANTHER" id="PTHR22916">
    <property type="entry name" value="GLYCOSYLTRANSFERASE"/>
    <property type="match status" value="1"/>
</dbReference>
<proteinExistence type="predicted"/>
<dbReference type="Pfam" id="PF00535">
    <property type="entry name" value="Glycos_transf_2"/>
    <property type="match status" value="1"/>
</dbReference>